<dbReference type="InterPro" id="IPR006860">
    <property type="entry name" value="FecR"/>
</dbReference>
<name>A0A6J7WGR7_9CAUD</name>
<proteinExistence type="predicted"/>
<protein>
    <submittedName>
        <fullName evidence="2">FecR protein</fullName>
    </submittedName>
</protein>
<dbReference type="Pfam" id="PF04773">
    <property type="entry name" value="FecR"/>
    <property type="match status" value="1"/>
</dbReference>
<dbReference type="Gene3D" id="2.60.120.1440">
    <property type="match status" value="1"/>
</dbReference>
<reference evidence="2" key="1">
    <citation type="submission" date="2020-05" db="EMBL/GenBank/DDBJ databases">
        <authorList>
            <person name="Chiriac C."/>
            <person name="Salcher M."/>
            <person name="Ghai R."/>
            <person name="Kavagutti S V."/>
        </authorList>
    </citation>
    <scope>NUCLEOTIDE SEQUENCE</scope>
</reference>
<gene>
    <name evidence="2" type="ORF">UFOVP190_269</name>
</gene>
<dbReference type="PANTHER" id="PTHR38731">
    <property type="entry name" value="LIPL45-RELATED LIPOPROTEIN-RELATED"/>
    <property type="match status" value="1"/>
</dbReference>
<feature type="domain" description="FecR protein" evidence="1">
    <location>
        <begin position="56"/>
        <end position="151"/>
    </location>
</feature>
<organism evidence="2">
    <name type="scientific">uncultured Caudovirales phage</name>
    <dbReference type="NCBI Taxonomy" id="2100421"/>
    <lineage>
        <taxon>Viruses</taxon>
        <taxon>Duplodnaviria</taxon>
        <taxon>Heunggongvirae</taxon>
        <taxon>Uroviricota</taxon>
        <taxon>Caudoviricetes</taxon>
        <taxon>Peduoviridae</taxon>
        <taxon>Maltschvirus</taxon>
        <taxon>Maltschvirus maltsch</taxon>
    </lineage>
</organism>
<dbReference type="EMBL" id="LR798243">
    <property type="protein sequence ID" value="CAB5214801.1"/>
    <property type="molecule type" value="Genomic_DNA"/>
</dbReference>
<accession>A0A6J7WGR7</accession>
<evidence type="ECO:0000259" key="1">
    <source>
        <dbReference type="Pfam" id="PF04773"/>
    </source>
</evidence>
<dbReference type="PANTHER" id="PTHR38731:SF1">
    <property type="entry name" value="FECR PROTEIN DOMAIN-CONTAINING PROTEIN"/>
    <property type="match status" value="1"/>
</dbReference>
<sequence length="378" mass="40745">MKLWTATLFLLLLTISQNSVAAIGTIVEQANSPASIQRQKTTVPGTKGTGVEMEDAINTKQGKVGIVFADETKVQVNENSKLVIDEFVYDPKSKDKGKLALNMASGTARYASGAIAKNNPSSVAINTPTAKIAVRGTDFTATVDELGASTVILLPSCPRKDMMPDEIERLCKTGVIDVINDGGTVTLDQAFQATKVTSRNIAPTKPITLKLNEDAINNMLIIAPPQEIRQREREREGAKDTAVSALSQNFLQAVDLGSVLAAQNTQFYANQLQRNFLDQEFLANVLQLMNEELSQQFGNLLAAPKNSVLPDYKKSSGVVAVVDDFSVQLCRGDASNNTSCITAPKSQNSTVTIQQSGNVSITNRINQGNNTIIITRQN</sequence>
<evidence type="ECO:0000313" key="2">
    <source>
        <dbReference type="EMBL" id="CAB5214801.1"/>
    </source>
</evidence>